<evidence type="ECO:0000313" key="11">
    <source>
        <dbReference type="EMBL" id="AKG90801.1"/>
    </source>
</evidence>
<dbReference type="STRING" id="113653.GAH_01926"/>
<dbReference type="Pfam" id="PF02666">
    <property type="entry name" value="PS_Dcarbxylase"/>
    <property type="match status" value="1"/>
</dbReference>
<keyword evidence="8 11" id="KW-0456">Lyase</keyword>
<dbReference type="InterPro" id="IPR033175">
    <property type="entry name" value="PSD-A"/>
</dbReference>
<dbReference type="EC" id="4.1.1.65" evidence="11"/>
<proteinExistence type="predicted"/>
<keyword evidence="4" id="KW-0443">Lipid metabolism</keyword>
<keyword evidence="2" id="KW-0444">Lipid biosynthesis</keyword>
<evidence type="ECO:0000256" key="5">
    <source>
        <dbReference type="ARBA" id="ARBA00023136"/>
    </source>
</evidence>
<keyword evidence="12" id="KW-1185">Reference proteome</keyword>
<dbReference type="InterPro" id="IPR003817">
    <property type="entry name" value="PS_Dcarbxylase"/>
</dbReference>
<keyword evidence="3" id="KW-0210">Decarboxylase</keyword>
<dbReference type="NCBIfam" id="NF003685">
    <property type="entry name" value="PRK05305.2-5"/>
    <property type="match status" value="1"/>
</dbReference>
<keyword evidence="1" id="KW-1003">Cell membrane</keyword>
<dbReference type="GO" id="GO:0004609">
    <property type="term" value="F:phosphatidylserine decarboxylase activity"/>
    <property type="evidence" value="ECO:0007669"/>
    <property type="project" value="UniProtKB-EC"/>
</dbReference>
<evidence type="ECO:0000256" key="10">
    <source>
        <dbReference type="ARBA" id="ARBA00023317"/>
    </source>
</evidence>
<evidence type="ECO:0000256" key="2">
    <source>
        <dbReference type="ARBA" id="ARBA00022516"/>
    </source>
</evidence>
<evidence type="ECO:0000256" key="3">
    <source>
        <dbReference type="ARBA" id="ARBA00022793"/>
    </source>
</evidence>
<dbReference type="InParanoid" id="A0A0F7DBB5"/>
<evidence type="ECO:0000256" key="8">
    <source>
        <dbReference type="ARBA" id="ARBA00023239"/>
    </source>
</evidence>
<gene>
    <name evidence="11" type="ORF">GAH_01926</name>
</gene>
<dbReference type="AlphaFoldDB" id="A0A0F7DBB5"/>
<keyword evidence="9" id="KW-1208">Phospholipid metabolism</keyword>
<dbReference type="PATRIC" id="fig|113653.22.peg.1894"/>
<dbReference type="OrthoDB" id="50255at2157"/>
<evidence type="ECO:0000256" key="4">
    <source>
        <dbReference type="ARBA" id="ARBA00023098"/>
    </source>
</evidence>
<evidence type="ECO:0000256" key="1">
    <source>
        <dbReference type="ARBA" id="ARBA00022475"/>
    </source>
</evidence>
<dbReference type="GO" id="GO:0008654">
    <property type="term" value="P:phospholipid biosynthetic process"/>
    <property type="evidence" value="ECO:0007669"/>
    <property type="project" value="UniProtKB-KW"/>
</dbReference>
<keyword evidence="5" id="KW-0472">Membrane</keyword>
<organism evidence="11 12">
    <name type="scientific">Geoglobus ahangari</name>
    <dbReference type="NCBI Taxonomy" id="113653"/>
    <lineage>
        <taxon>Archaea</taxon>
        <taxon>Methanobacteriati</taxon>
        <taxon>Methanobacteriota</taxon>
        <taxon>Archaeoglobi</taxon>
        <taxon>Archaeoglobales</taxon>
        <taxon>Archaeoglobaceae</taxon>
        <taxon>Geoglobus</taxon>
    </lineage>
</organism>
<evidence type="ECO:0000256" key="9">
    <source>
        <dbReference type="ARBA" id="ARBA00023264"/>
    </source>
</evidence>
<sequence>MEAAGVRIILLSLIISALLAPHLPALSIMLVLFAAFTAFFFRDPDREIGDGVVSPADGRVDVVEGRRLEIFMGLLDCHVNRSPCDGVVVSVEHIPGKFSPAFLKGIRNETNRITIEGEDGTYVVEQIAGFFARRIICYVKEGERVKKGQRIGMIVFGSRVTLEVPEGYRFVIREGERVKAGQTVAVRG</sequence>
<evidence type="ECO:0000313" key="12">
    <source>
        <dbReference type="Proteomes" id="UP000034723"/>
    </source>
</evidence>
<accession>A0A0F7DBB5</accession>
<name>A0A0F7DBB5_9EURY</name>
<keyword evidence="6" id="KW-0865">Zymogen</keyword>
<evidence type="ECO:0000256" key="6">
    <source>
        <dbReference type="ARBA" id="ARBA00023145"/>
    </source>
</evidence>
<keyword evidence="7" id="KW-0594">Phospholipid biosynthesis</keyword>
<keyword evidence="10" id="KW-0670">Pyruvate</keyword>
<dbReference type="GeneID" id="24804491"/>
<dbReference type="Proteomes" id="UP000034723">
    <property type="component" value="Chromosome"/>
</dbReference>
<dbReference type="PANTHER" id="PTHR35809:SF1">
    <property type="entry name" value="ARCHAETIDYLSERINE DECARBOXYLASE PROENZYME-RELATED"/>
    <property type="match status" value="1"/>
</dbReference>
<evidence type="ECO:0000256" key="7">
    <source>
        <dbReference type="ARBA" id="ARBA00023209"/>
    </source>
</evidence>
<dbReference type="KEGG" id="gah:GAH_01926"/>
<reference evidence="11 12" key="1">
    <citation type="submission" date="2015-04" db="EMBL/GenBank/DDBJ databases">
        <title>The complete genome sequence of the hyperthermophilic, obligate iron-reducing archaeon Geoglobus ahangari strain 234T.</title>
        <authorList>
            <person name="Manzella M.P."/>
            <person name="Holmes D.E."/>
            <person name="Rocheleau J.M."/>
            <person name="Chung A."/>
            <person name="Reguera G."/>
            <person name="Kashefi K."/>
        </authorList>
    </citation>
    <scope>NUCLEOTIDE SEQUENCE [LARGE SCALE GENOMIC DNA]</scope>
    <source>
        <strain evidence="11 12">234</strain>
    </source>
</reference>
<dbReference type="HOGENOM" id="CLU_072492_1_0_2"/>
<dbReference type="PANTHER" id="PTHR35809">
    <property type="entry name" value="ARCHAETIDYLSERINE DECARBOXYLASE PROENZYME-RELATED"/>
    <property type="match status" value="1"/>
</dbReference>
<dbReference type="EMBL" id="CP011267">
    <property type="protein sequence ID" value="AKG90801.1"/>
    <property type="molecule type" value="Genomic_DNA"/>
</dbReference>
<protein>
    <submittedName>
        <fullName evidence="11">Phosphatidylserine decarboxylase-related protein</fullName>
        <ecNumber evidence="11">4.1.1.65</ecNumber>
    </submittedName>
</protein>
<dbReference type="RefSeq" id="WP_048096385.1">
    <property type="nucleotide sequence ID" value="NZ_CP011267.1"/>
</dbReference>